<protein>
    <recommendedName>
        <fullName evidence="5">Transmembrane protein</fullName>
    </recommendedName>
</protein>
<dbReference type="PANTHER" id="PTHR34188">
    <property type="entry name" value="OS01G0299500 PROTEIN"/>
    <property type="match status" value="1"/>
</dbReference>
<dbReference type="EMBL" id="SWLB01000002">
    <property type="protein sequence ID" value="KAF3340505.1"/>
    <property type="molecule type" value="Genomic_DNA"/>
</dbReference>
<name>A0A833R1D4_9POAL</name>
<feature type="region of interest" description="Disordered" evidence="1">
    <location>
        <begin position="1"/>
        <end position="66"/>
    </location>
</feature>
<feature type="compositionally biased region" description="Basic and acidic residues" evidence="1">
    <location>
        <begin position="1"/>
        <end position="13"/>
    </location>
</feature>
<feature type="compositionally biased region" description="Basic and acidic residues" evidence="1">
    <location>
        <begin position="177"/>
        <end position="188"/>
    </location>
</feature>
<feature type="transmembrane region" description="Helical" evidence="2">
    <location>
        <begin position="105"/>
        <end position="124"/>
    </location>
</feature>
<sequence length="188" mass="20652">MEKTSSPDRHTLIDLEIGNSNSPNLKSINPNEDDLENSDKKKKQQRLKKPPKPPRPPRPVPLDLSDQKLVNELTEIAMLKKARMERMKALKKLKNSKPASGNSNWCPLLVTVIFCIVIFWHGLFSRGSGGIMGFHGSPEASFVSVQTYKNNNASPTISPGGSTVSSSPKTVEPESGLEIHGEKNRVVG</sequence>
<evidence type="ECO:0008006" key="5">
    <source>
        <dbReference type="Google" id="ProtNLM"/>
    </source>
</evidence>
<accession>A0A833R1D4</accession>
<feature type="compositionally biased region" description="Polar residues" evidence="1">
    <location>
        <begin position="154"/>
        <end position="169"/>
    </location>
</feature>
<organism evidence="3 4">
    <name type="scientific">Carex littledalei</name>
    <dbReference type="NCBI Taxonomy" id="544730"/>
    <lineage>
        <taxon>Eukaryota</taxon>
        <taxon>Viridiplantae</taxon>
        <taxon>Streptophyta</taxon>
        <taxon>Embryophyta</taxon>
        <taxon>Tracheophyta</taxon>
        <taxon>Spermatophyta</taxon>
        <taxon>Magnoliopsida</taxon>
        <taxon>Liliopsida</taxon>
        <taxon>Poales</taxon>
        <taxon>Cyperaceae</taxon>
        <taxon>Cyperoideae</taxon>
        <taxon>Cariceae</taxon>
        <taxon>Carex</taxon>
        <taxon>Carex subgen. Euthyceras</taxon>
    </lineage>
</organism>
<keyword evidence="2" id="KW-1133">Transmembrane helix</keyword>
<feature type="compositionally biased region" description="Polar residues" evidence="1">
    <location>
        <begin position="18"/>
        <end position="30"/>
    </location>
</feature>
<evidence type="ECO:0000313" key="4">
    <source>
        <dbReference type="Proteomes" id="UP000623129"/>
    </source>
</evidence>
<keyword evidence="2" id="KW-0812">Transmembrane</keyword>
<reference evidence="3" key="1">
    <citation type="submission" date="2020-01" db="EMBL/GenBank/DDBJ databases">
        <title>Genome sequence of Kobresia littledalei, the first chromosome-level genome in the family Cyperaceae.</title>
        <authorList>
            <person name="Qu G."/>
        </authorList>
    </citation>
    <scope>NUCLEOTIDE SEQUENCE</scope>
    <source>
        <strain evidence="3">C.B.Clarke</strain>
        <tissue evidence="3">Leaf</tissue>
    </source>
</reference>
<evidence type="ECO:0000313" key="3">
    <source>
        <dbReference type="EMBL" id="KAF3340505.1"/>
    </source>
</evidence>
<feature type="compositionally biased region" description="Basic residues" evidence="1">
    <location>
        <begin position="40"/>
        <end position="52"/>
    </location>
</feature>
<dbReference type="PANTHER" id="PTHR34188:SF5">
    <property type="entry name" value="OS05G0131900 PROTEIN"/>
    <property type="match status" value="1"/>
</dbReference>
<feature type="region of interest" description="Disordered" evidence="1">
    <location>
        <begin position="154"/>
        <end position="188"/>
    </location>
</feature>
<dbReference type="Proteomes" id="UP000623129">
    <property type="component" value="Unassembled WGS sequence"/>
</dbReference>
<keyword evidence="2" id="KW-0472">Membrane</keyword>
<proteinExistence type="predicted"/>
<evidence type="ECO:0000256" key="2">
    <source>
        <dbReference type="SAM" id="Phobius"/>
    </source>
</evidence>
<evidence type="ECO:0000256" key="1">
    <source>
        <dbReference type="SAM" id="MobiDB-lite"/>
    </source>
</evidence>
<gene>
    <name evidence="3" type="ORF">FCM35_KLT09349</name>
</gene>
<dbReference type="OrthoDB" id="1899142at2759"/>
<keyword evidence="4" id="KW-1185">Reference proteome</keyword>
<dbReference type="AlphaFoldDB" id="A0A833R1D4"/>
<comment type="caution">
    <text evidence="3">The sequence shown here is derived from an EMBL/GenBank/DDBJ whole genome shotgun (WGS) entry which is preliminary data.</text>
</comment>